<proteinExistence type="predicted"/>
<gene>
    <name evidence="3" type="ORF">O3H35_14035</name>
    <name evidence="2" type="ORF">O3H54_14455</name>
</gene>
<evidence type="ECO:0000313" key="2">
    <source>
        <dbReference type="EMBL" id="MCZ3367087.1"/>
    </source>
</evidence>
<accession>A0A9E4ZWZ2</accession>
<evidence type="ECO:0000313" key="4">
    <source>
        <dbReference type="Proteomes" id="UP001068021"/>
    </source>
</evidence>
<feature type="transmembrane region" description="Helical" evidence="1">
    <location>
        <begin position="30"/>
        <end position="49"/>
    </location>
</feature>
<keyword evidence="1" id="KW-0812">Transmembrane</keyword>
<keyword evidence="1" id="KW-0472">Membrane</keyword>
<evidence type="ECO:0000256" key="1">
    <source>
        <dbReference type="SAM" id="Phobius"/>
    </source>
</evidence>
<organism evidence="2 4">
    <name type="scientific">Methanobacterium veterum</name>
    <dbReference type="NCBI Taxonomy" id="408577"/>
    <lineage>
        <taxon>Archaea</taxon>
        <taxon>Methanobacteriati</taxon>
        <taxon>Methanobacteriota</taxon>
        <taxon>Methanomada group</taxon>
        <taxon>Methanobacteria</taxon>
        <taxon>Methanobacteriales</taxon>
        <taxon>Methanobacteriaceae</taxon>
        <taxon>Methanobacterium</taxon>
    </lineage>
</organism>
<dbReference type="RefSeq" id="WP_169740468.1">
    <property type="nucleotide sequence ID" value="NZ_JAPVER010000020.1"/>
</dbReference>
<feature type="transmembrane region" description="Helical" evidence="1">
    <location>
        <begin position="7"/>
        <end position="24"/>
    </location>
</feature>
<comment type="caution">
    <text evidence="2">The sequence shown here is derived from an EMBL/GenBank/DDBJ whole genome shotgun (WGS) entry which is preliminary data.</text>
</comment>
<dbReference type="Proteomes" id="UP001068021">
    <property type="component" value="Unassembled WGS sequence"/>
</dbReference>
<name>A0A9E4ZWZ2_9EURY</name>
<keyword evidence="1" id="KW-1133">Transmembrane helix</keyword>
<sequence>MNDKITGIIYIIIAILIVVVRIAVPSFFDYLIMIIAAILLILGIYLLLFKKY</sequence>
<dbReference type="Proteomes" id="UP001074446">
    <property type="component" value="Unassembled WGS sequence"/>
</dbReference>
<dbReference type="EMBL" id="JAPVER010000020">
    <property type="protein sequence ID" value="MCZ3367087.1"/>
    <property type="molecule type" value="Genomic_DNA"/>
</dbReference>
<dbReference type="EMBL" id="JAPVES010000030">
    <property type="protein sequence ID" value="MCZ3373765.1"/>
    <property type="molecule type" value="Genomic_DNA"/>
</dbReference>
<protein>
    <submittedName>
        <fullName evidence="2">Uncharacterized protein</fullName>
    </submittedName>
</protein>
<dbReference type="AlphaFoldDB" id="A0A9E4ZWZ2"/>
<evidence type="ECO:0000313" key="3">
    <source>
        <dbReference type="EMBL" id="MCZ3373765.1"/>
    </source>
</evidence>
<keyword evidence="4" id="KW-1185">Reference proteome</keyword>
<reference evidence="2" key="1">
    <citation type="submission" date="2022-12" db="EMBL/GenBank/DDBJ databases">
        <title>Reclassification of two methanogenic archaea species isolated from the Kolyma lowland permafrost.</title>
        <authorList>
            <person name="Trubitsyn V.E."/>
            <person name="Rivkina E.M."/>
            <person name="Shcherbakova V.A."/>
        </authorList>
    </citation>
    <scope>NUCLEOTIDE SEQUENCE</scope>
    <source>
        <strain evidence="2">M2</strain>
        <strain evidence="3">MK4</strain>
    </source>
</reference>